<dbReference type="GO" id="GO:0001517">
    <property type="term" value="F:N-acetylglucosamine 6-O-sulfotransferase activity"/>
    <property type="evidence" value="ECO:0007669"/>
    <property type="project" value="TreeGrafter"/>
</dbReference>
<dbReference type="AlphaFoldDB" id="A0A6P8IN07"/>
<sequence>MGSKQRSIFRYNIVLMAYKRSGSSFVGQLFNHHPDILYLYEPIFFLKELERNHGNAYRILSRRLLNTIFTCNFEENPYFVSQLSDSAFRLSSRVLSKPPMCPSTTNMEHVQEECQRIHTSTLIDICQSYRHVVIKTIRVKNLDELKELRRFNIEAPWNIMKVIHLVRDPRAIINSRAHIDLSRHNTKWTKADYQTNARALCTQVLNNLKKGVSEEAFETMYHVIRYEDIATQTERATRELYEFANLPWSEKAGQWLRQNTLKTHEFHPFSTTKNATMSLNLWRTQLDVETIRTIEQECSIMMTLLGYNKVKNPEHLQDISRPLFRDNKSSTVYITKNITDVMLEIEYLKEHGLL</sequence>
<dbReference type="GO" id="GO:0006790">
    <property type="term" value="P:sulfur compound metabolic process"/>
    <property type="evidence" value="ECO:0007669"/>
    <property type="project" value="TreeGrafter"/>
</dbReference>
<dbReference type="PANTHER" id="PTHR10704:SF44">
    <property type="entry name" value="LD35051P-RELATED"/>
    <property type="match status" value="1"/>
</dbReference>
<dbReference type="KEGG" id="aten:116302925"/>
<dbReference type="RefSeq" id="XP_031568202.1">
    <property type="nucleotide sequence ID" value="XM_031712342.1"/>
</dbReference>
<dbReference type="SUPFAM" id="SSF52540">
    <property type="entry name" value="P-loop containing nucleoside triphosphate hydrolases"/>
    <property type="match status" value="1"/>
</dbReference>
<dbReference type="InterPro" id="IPR051135">
    <property type="entry name" value="Gal/GlcNAc/GalNAc_ST"/>
</dbReference>
<accession>A0A6P8IN07</accession>
<keyword evidence="1" id="KW-1185">Reference proteome</keyword>
<dbReference type="PANTHER" id="PTHR10704">
    <property type="entry name" value="CARBOHYDRATE SULFOTRANSFERASE"/>
    <property type="match status" value="1"/>
</dbReference>
<evidence type="ECO:0000313" key="1">
    <source>
        <dbReference type="Proteomes" id="UP000515163"/>
    </source>
</evidence>
<dbReference type="FunCoup" id="A0A6P8IN07">
    <property type="interactions" value="1478"/>
</dbReference>
<gene>
    <name evidence="2" type="primary">LOC116302925</name>
</gene>
<evidence type="ECO:0000313" key="2">
    <source>
        <dbReference type="RefSeq" id="XP_031568202.1"/>
    </source>
</evidence>
<proteinExistence type="predicted"/>
<organism evidence="1 2">
    <name type="scientific">Actinia tenebrosa</name>
    <name type="common">Australian red waratah sea anemone</name>
    <dbReference type="NCBI Taxonomy" id="6105"/>
    <lineage>
        <taxon>Eukaryota</taxon>
        <taxon>Metazoa</taxon>
        <taxon>Cnidaria</taxon>
        <taxon>Anthozoa</taxon>
        <taxon>Hexacorallia</taxon>
        <taxon>Actiniaria</taxon>
        <taxon>Actiniidae</taxon>
        <taxon>Actinia</taxon>
    </lineage>
</organism>
<name>A0A6P8IN07_ACTTE</name>
<dbReference type="Gene3D" id="3.40.50.300">
    <property type="entry name" value="P-loop containing nucleotide triphosphate hydrolases"/>
    <property type="match status" value="1"/>
</dbReference>
<dbReference type="InterPro" id="IPR027417">
    <property type="entry name" value="P-loop_NTPase"/>
</dbReference>
<dbReference type="OrthoDB" id="6138663at2759"/>
<dbReference type="Pfam" id="PF13469">
    <property type="entry name" value="Sulfotransfer_3"/>
    <property type="match status" value="1"/>
</dbReference>
<dbReference type="InParanoid" id="A0A6P8IN07"/>
<dbReference type="Proteomes" id="UP000515163">
    <property type="component" value="Unplaced"/>
</dbReference>
<reference evidence="2" key="1">
    <citation type="submission" date="2025-08" db="UniProtKB">
        <authorList>
            <consortium name="RefSeq"/>
        </authorList>
    </citation>
    <scope>IDENTIFICATION</scope>
    <source>
        <tissue evidence="2">Tentacle</tissue>
    </source>
</reference>
<dbReference type="GO" id="GO:0006044">
    <property type="term" value="P:N-acetylglucosamine metabolic process"/>
    <property type="evidence" value="ECO:0007669"/>
    <property type="project" value="TreeGrafter"/>
</dbReference>
<dbReference type="GeneID" id="116302925"/>
<protein>
    <submittedName>
        <fullName evidence="2">Carbohydrate sulfotransferase 1-like</fullName>
    </submittedName>
</protein>